<dbReference type="InterPro" id="IPR043760">
    <property type="entry name" value="PycTM_dom"/>
</dbReference>
<evidence type="ECO:0000313" key="10">
    <source>
        <dbReference type="EMBL" id="MFC7612298.1"/>
    </source>
</evidence>
<keyword evidence="7 8" id="KW-0472">Membrane</keyword>
<evidence type="ECO:0000256" key="2">
    <source>
        <dbReference type="ARBA" id="ARBA00022475"/>
    </source>
</evidence>
<proteinExistence type="predicted"/>
<dbReference type="EMBL" id="JBHTEY010000001">
    <property type="protein sequence ID" value="MFC7612327.1"/>
    <property type="molecule type" value="Genomic_DNA"/>
</dbReference>
<evidence type="ECO:0000256" key="4">
    <source>
        <dbReference type="ARBA" id="ARBA00022741"/>
    </source>
</evidence>
<evidence type="ECO:0000256" key="1">
    <source>
        <dbReference type="ARBA" id="ARBA00004236"/>
    </source>
</evidence>
<keyword evidence="2" id="KW-1003">Cell membrane</keyword>
<evidence type="ECO:0000313" key="12">
    <source>
        <dbReference type="EMBL" id="MFC7612645.1"/>
    </source>
</evidence>
<feature type="transmembrane region" description="Helical" evidence="8">
    <location>
        <begin position="29"/>
        <end position="48"/>
    </location>
</feature>
<protein>
    <submittedName>
        <fullName evidence="10">Pycsar system effector family protein</fullName>
    </submittedName>
</protein>
<feature type="transmembrane region" description="Helical" evidence="8">
    <location>
        <begin position="54"/>
        <end position="74"/>
    </location>
</feature>
<evidence type="ECO:0000313" key="13">
    <source>
        <dbReference type="Proteomes" id="UP001596512"/>
    </source>
</evidence>
<dbReference type="Proteomes" id="UP001596512">
    <property type="component" value="Unassembled WGS sequence"/>
</dbReference>
<keyword evidence="4" id="KW-0547">Nucleotide-binding</keyword>
<evidence type="ECO:0000256" key="3">
    <source>
        <dbReference type="ARBA" id="ARBA00022692"/>
    </source>
</evidence>
<keyword evidence="5 8" id="KW-1133">Transmembrane helix</keyword>
<feature type="transmembrane region" description="Helical" evidence="8">
    <location>
        <begin position="132"/>
        <end position="153"/>
    </location>
</feature>
<dbReference type="EMBL" id="JBHTEY010000004">
    <property type="protein sequence ID" value="MFC7612645.1"/>
    <property type="molecule type" value="Genomic_DNA"/>
</dbReference>
<reference evidence="10" key="1">
    <citation type="journal article" date="2014" name="Int. J. Syst. Evol. Microbiol.">
        <title>Complete genome of a new Firmicutes species belonging to the dominant human colonic microbiota ('Ruminococcus bicirculans') reveals two chromosomes and a selective capacity to utilize plant glucans.</title>
        <authorList>
            <consortium name="NISC Comparative Sequencing Program"/>
            <person name="Wegmann U."/>
            <person name="Louis P."/>
            <person name="Goesmann A."/>
            <person name="Henrissat B."/>
            <person name="Duncan S.H."/>
            <person name="Flint H.J."/>
        </authorList>
    </citation>
    <scope>NUCLEOTIDE SEQUENCE</scope>
    <source>
        <strain evidence="10">JCM 17695</strain>
    </source>
</reference>
<name>A0ABW2THM5_9PSEU</name>
<evidence type="ECO:0000256" key="6">
    <source>
        <dbReference type="ARBA" id="ARBA00023118"/>
    </source>
</evidence>
<evidence type="ECO:0000259" key="9">
    <source>
        <dbReference type="Pfam" id="PF18967"/>
    </source>
</evidence>
<keyword evidence="13" id="KW-1185">Reference proteome</keyword>
<evidence type="ECO:0000256" key="8">
    <source>
        <dbReference type="SAM" id="Phobius"/>
    </source>
</evidence>
<evidence type="ECO:0000256" key="7">
    <source>
        <dbReference type="ARBA" id="ARBA00023136"/>
    </source>
</evidence>
<gene>
    <name evidence="10" type="ORF">ACFQV2_00055</name>
    <name evidence="11" type="ORF">ACFQV2_00205</name>
    <name evidence="12" type="ORF">ACFQV2_02250</name>
</gene>
<keyword evidence="3 8" id="KW-0812">Transmembrane</keyword>
<organism evidence="10 13">
    <name type="scientific">Actinokineospora soli</name>
    <dbReference type="NCBI Taxonomy" id="1048753"/>
    <lineage>
        <taxon>Bacteria</taxon>
        <taxon>Bacillati</taxon>
        <taxon>Actinomycetota</taxon>
        <taxon>Actinomycetes</taxon>
        <taxon>Pseudonocardiales</taxon>
        <taxon>Pseudonocardiaceae</taxon>
        <taxon>Actinokineospora</taxon>
    </lineage>
</organism>
<keyword evidence="6" id="KW-0051">Antiviral defense</keyword>
<accession>A0ABW2THM5</accession>
<feature type="domain" description="Pycsar effector protein" evidence="9">
    <location>
        <begin position="11"/>
        <end position="151"/>
    </location>
</feature>
<comment type="subcellular location">
    <subcellularLocation>
        <location evidence="1">Cell membrane</location>
    </subcellularLocation>
</comment>
<reference evidence="13" key="2">
    <citation type="journal article" date="2019" name="Int. J. Syst. Evol. Microbiol.">
        <title>The Global Catalogue of Microorganisms (GCM) 10K type strain sequencing project: providing services to taxonomists for standard genome sequencing and annotation.</title>
        <authorList>
            <consortium name="The Broad Institute Genomics Platform"/>
            <consortium name="The Broad Institute Genome Sequencing Center for Infectious Disease"/>
            <person name="Wu L."/>
            <person name="Ma J."/>
        </authorList>
    </citation>
    <scope>NUCLEOTIDE SEQUENCE [LARGE SCALE GENOMIC DNA]</scope>
    <source>
        <strain evidence="13">JCM 17695</strain>
    </source>
</reference>
<dbReference type="EMBL" id="JBHTEY010000001">
    <property type="protein sequence ID" value="MFC7612298.1"/>
    <property type="molecule type" value="Genomic_DNA"/>
</dbReference>
<dbReference type="Pfam" id="PF18967">
    <property type="entry name" value="PycTM"/>
    <property type="match status" value="1"/>
</dbReference>
<evidence type="ECO:0000256" key="5">
    <source>
        <dbReference type="ARBA" id="ARBA00022989"/>
    </source>
</evidence>
<reference evidence="10" key="3">
    <citation type="submission" date="2024-09" db="EMBL/GenBank/DDBJ databases">
        <authorList>
            <person name="Sun Q."/>
            <person name="Mori K."/>
        </authorList>
    </citation>
    <scope>NUCLEOTIDE SEQUENCE</scope>
    <source>
        <strain evidence="10">JCM 17695</strain>
    </source>
</reference>
<evidence type="ECO:0000313" key="11">
    <source>
        <dbReference type="EMBL" id="MFC7612327.1"/>
    </source>
</evidence>
<comment type="caution">
    <text evidence="10">The sequence shown here is derived from an EMBL/GenBank/DDBJ whole genome shotgun (WGS) entry which is preliminary data.</text>
</comment>
<sequence length="158" mass="16256">MSTVADTLAVTRSQVGTELQRADTKATTLLSLVAAAFAGIIALTGRHLPVAAEIALWCSGAPILAAVLLLLAAIRPRLHDPAPQTWLWAAEHGPARLVAACRATTDTTETVIAHDLCSVAVIARSKYRRIRAAVTLVVVGLAVLTVALALAALPGGAA</sequence>